<evidence type="ECO:0000313" key="2">
    <source>
        <dbReference type="EMBL" id="GAA0465627.1"/>
    </source>
</evidence>
<feature type="transmembrane region" description="Helical" evidence="1">
    <location>
        <begin position="161"/>
        <end position="181"/>
    </location>
</feature>
<organism evidence="2 3">
    <name type="scientific">Alkalibacillus silvisoli</name>
    <dbReference type="NCBI Taxonomy" id="392823"/>
    <lineage>
        <taxon>Bacteria</taxon>
        <taxon>Bacillati</taxon>
        <taxon>Bacillota</taxon>
        <taxon>Bacilli</taxon>
        <taxon>Bacillales</taxon>
        <taxon>Bacillaceae</taxon>
        <taxon>Alkalibacillus</taxon>
    </lineage>
</organism>
<feature type="transmembrane region" description="Helical" evidence="1">
    <location>
        <begin position="93"/>
        <end position="112"/>
    </location>
</feature>
<feature type="transmembrane region" description="Helical" evidence="1">
    <location>
        <begin position="12"/>
        <end position="31"/>
    </location>
</feature>
<evidence type="ECO:0000313" key="3">
    <source>
        <dbReference type="Proteomes" id="UP001500740"/>
    </source>
</evidence>
<sequence>MSKANLSLKESKVIQLSLLMYLCAVLASAFLETWGILILNLIIATVCSTSYFILWMLYKGQRRRYFSLASFVMLNGFAIFFAVPFLVFIYGSISFWVGVLLVISMLLVPYLFSEEVALSVNKPYKTRLGRVYIILSSMLLIFGSGVYADSLYSQTTDPLQASLYTFLFSLFCWFVAPVLLIKPRKMDEVLAEE</sequence>
<protein>
    <submittedName>
        <fullName evidence="2">Uncharacterized protein</fullName>
    </submittedName>
</protein>
<feature type="transmembrane region" description="Helical" evidence="1">
    <location>
        <begin position="65"/>
        <end position="87"/>
    </location>
</feature>
<accession>A0ABP3JWJ8</accession>
<keyword evidence="3" id="KW-1185">Reference proteome</keyword>
<comment type="caution">
    <text evidence="2">The sequence shown here is derived from an EMBL/GenBank/DDBJ whole genome shotgun (WGS) entry which is preliminary data.</text>
</comment>
<keyword evidence="1" id="KW-1133">Transmembrane helix</keyword>
<feature type="transmembrane region" description="Helical" evidence="1">
    <location>
        <begin position="37"/>
        <end position="58"/>
    </location>
</feature>
<keyword evidence="1" id="KW-0472">Membrane</keyword>
<dbReference type="RefSeq" id="WP_343783588.1">
    <property type="nucleotide sequence ID" value="NZ_BAAACZ010000018.1"/>
</dbReference>
<reference evidence="3" key="1">
    <citation type="journal article" date="2019" name="Int. J. Syst. Evol. Microbiol.">
        <title>The Global Catalogue of Microorganisms (GCM) 10K type strain sequencing project: providing services to taxonomists for standard genome sequencing and annotation.</title>
        <authorList>
            <consortium name="The Broad Institute Genomics Platform"/>
            <consortium name="The Broad Institute Genome Sequencing Center for Infectious Disease"/>
            <person name="Wu L."/>
            <person name="Ma J."/>
        </authorList>
    </citation>
    <scope>NUCLEOTIDE SEQUENCE [LARGE SCALE GENOMIC DNA]</scope>
    <source>
        <strain evidence="3">JCM 14193</strain>
    </source>
</reference>
<dbReference type="Proteomes" id="UP001500740">
    <property type="component" value="Unassembled WGS sequence"/>
</dbReference>
<evidence type="ECO:0000256" key="1">
    <source>
        <dbReference type="SAM" id="Phobius"/>
    </source>
</evidence>
<name>A0ABP3JWJ8_9BACI</name>
<keyword evidence="1" id="KW-0812">Transmembrane</keyword>
<feature type="transmembrane region" description="Helical" evidence="1">
    <location>
        <begin position="132"/>
        <end position="149"/>
    </location>
</feature>
<dbReference type="EMBL" id="BAAACZ010000018">
    <property type="protein sequence ID" value="GAA0465627.1"/>
    <property type="molecule type" value="Genomic_DNA"/>
</dbReference>
<gene>
    <name evidence="2" type="ORF">GCM10008935_21820</name>
</gene>
<proteinExistence type="predicted"/>